<dbReference type="AlphaFoldDB" id="A0A150X0D7"/>
<protein>
    <submittedName>
        <fullName evidence="1">Uncharacterized protein</fullName>
    </submittedName>
</protein>
<reference evidence="1" key="1">
    <citation type="submission" date="2016-01" db="EMBL/GenBank/DDBJ databases">
        <title>Genome sequencing of Roseivirga ehrenbergii KMM 6017.</title>
        <authorList>
            <person name="Selvaratnam C."/>
            <person name="Thevarajoo S."/>
            <person name="Goh K.M."/>
            <person name="Ee R."/>
            <person name="Chan K.-G."/>
            <person name="Chong C.S."/>
        </authorList>
    </citation>
    <scope>NUCLEOTIDE SEQUENCE [LARGE SCALE GENOMIC DNA]</scope>
    <source>
        <strain evidence="1">KMM 6017</strain>
    </source>
</reference>
<name>A0A150X0D7_ROSEK</name>
<dbReference type="RefSeq" id="WP_062593193.1">
    <property type="nucleotide sequence ID" value="NZ_LQZQ01000049.1"/>
</dbReference>
<evidence type="ECO:0000313" key="2">
    <source>
        <dbReference type="Proteomes" id="UP000075583"/>
    </source>
</evidence>
<comment type="caution">
    <text evidence="1">The sequence shown here is derived from an EMBL/GenBank/DDBJ whole genome shotgun (WGS) entry which is preliminary data.</text>
</comment>
<gene>
    <name evidence="1" type="ORF">MB14_09025</name>
</gene>
<organism evidence="1 2">
    <name type="scientific">Roseivirga ehrenbergii (strain DSM 102268 / JCM 13514 / KCTC 12282 / NCIMB 14502 / KMM 6017)</name>
    <dbReference type="NCBI Taxonomy" id="279360"/>
    <lineage>
        <taxon>Bacteria</taxon>
        <taxon>Pseudomonadati</taxon>
        <taxon>Bacteroidota</taxon>
        <taxon>Cytophagia</taxon>
        <taxon>Cytophagales</taxon>
        <taxon>Roseivirgaceae</taxon>
        <taxon>Roseivirga</taxon>
    </lineage>
</organism>
<keyword evidence="2" id="KW-1185">Reference proteome</keyword>
<accession>A0A150X0D7</accession>
<evidence type="ECO:0000313" key="1">
    <source>
        <dbReference type="EMBL" id="KYG72177.1"/>
    </source>
</evidence>
<dbReference type="EMBL" id="LQZQ01000049">
    <property type="protein sequence ID" value="KYG72177.1"/>
    <property type="molecule type" value="Genomic_DNA"/>
</dbReference>
<sequence length="142" mass="15250">MKTFILITLLGLGIIPLSAPNLPIIDESYSCLGSTDDYTLSLYRGGVQYNVFSAPYGQEYDIVVDMSSSAGCGNNTAYRIVGSYNVSFSTSEVSSTSCGDAVFEDILILGTNWYVDIAPLPLGIGDMSYACLDDLQHIGTIF</sequence>
<dbReference type="OrthoDB" id="9885434at2"/>
<proteinExistence type="predicted"/>
<dbReference type="Proteomes" id="UP000075583">
    <property type="component" value="Unassembled WGS sequence"/>
</dbReference>